<organism evidence="6 7">
    <name type="scientific">Absidia repens</name>
    <dbReference type="NCBI Taxonomy" id="90262"/>
    <lineage>
        <taxon>Eukaryota</taxon>
        <taxon>Fungi</taxon>
        <taxon>Fungi incertae sedis</taxon>
        <taxon>Mucoromycota</taxon>
        <taxon>Mucoromycotina</taxon>
        <taxon>Mucoromycetes</taxon>
        <taxon>Mucorales</taxon>
        <taxon>Cunninghamellaceae</taxon>
        <taxon>Absidia</taxon>
    </lineage>
</organism>
<evidence type="ECO:0000313" key="6">
    <source>
        <dbReference type="EMBL" id="ORZ12761.1"/>
    </source>
</evidence>
<dbReference type="OrthoDB" id="3026777at2759"/>
<dbReference type="InterPro" id="IPR036259">
    <property type="entry name" value="MFS_trans_sf"/>
</dbReference>
<name>A0A1X2IBW9_9FUNG</name>
<keyword evidence="2 5" id="KW-0812">Transmembrane</keyword>
<comment type="subcellular location">
    <subcellularLocation>
        <location evidence="1">Membrane</location>
        <topology evidence="1">Multi-pass membrane protein</topology>
    </subcellularLocation>
</comment>
<keyword evidence="7" id="KW-1185">Reference proteome</keyword>
<dbReference type="PANTHER" id="PTHR23507">
    <property type="entry name" value="ZGC:174356"/>
    <property type="match status" value="1"/>
</dbReference>
<dbReference type="InterPro" id="IPR011701">
    <property type="entry name" value="MFS"/>
</dbReference>
<dbReference type="PANTHER" id="PTHR23507:SF1">
    <property type="entry name" value="FI18259P1-RELATED"/>
    <property type="match status" value="1"/>
</dbReference>
<evidence type="ECO:0000256" key="1">
    <source>
        <dbReference type="ARBA" id="ARBA00004141"/>
    </source>
</evidence>
<keyword evidence="3 5" id="KW-1133">Transmembrane helix</keyword>
<feature type="transmembrane region" description="Helical" evidence="5">
    <location>
        <begin position="49"/>
        <end position="71"/>
    </location>
</feature>
<evidence type="ECO:0000256" key="2">
    <source>
        <dbReference type="ARBA" id="ARBA00022692"/>
    </source>
</evidence>
<feature type="transmembrane region" description="Helical" evidence="5">
    <location>
        <begin position="356"/>
        <end position="377"/>
    </location>
</feature>
<feature type="transmembrane region" description="Helical" evidence="5">
    <location>
        <begin position="251"/>
        <end position="271"/>
    </location>
</feature>
<proteinExistence type="predicted"/>
<dbReference type="GO" id="GO:0016020">
    <property type="term" value="C:membrane"/>
    <property type="evidence" value="ECO:0007669"/>
    <property type="project" value="UniProtKB-SubCell"/>
</dbReference>
<evidence type="ECO:0000256" key="3">
    <source>
        <dbReference type="ARBA" id="ARBA00022989"/>
    </source>
</evidence>
<evidence type="ECO:0000256" key="5">
    <source>
        <dbReference type="SAM" id="Phobius"/>
    </source>
</evidence>
<evidence type="ECO:0000256" key="4">
    <source>
        <dbReference type="ARBA" id="ARBA00023136"/>
    </source>
</evidence>
<dbReference type="Pfam" id="PF07690">
    <property type="entry name" value="MFS_1"/>
    <property type="match status" value="1"/>
</dbReference>
<feature type="transmembrane region" description="Helical" evidence="5">
    <location>
        <begin position="123"/>
        <end position="141"/>
    </location>
</feature>
<dbReference type="STRING" id="90262.A0A1X2IBW9"/>
<dbReference type="Gene3D" id="1.20.1250.20">
    <property type="entry name" value="MFS general substrate transporter like domains"/>
    <property type="match status" value="1"/>
</dbReference>
<comment type="caution">
    <text evidence="6">The sequence shown here is derived from an EMBL/GenBank/DDBJ whole genome shotgun (WGS) entry which is preliminary data.</text>
</comment>
<feature type="transmembrane region" description="Helical" evidence="5">
    <location>
        <begin position="153"/>
        <end position="172"/>
    </location>
</feature>
<dbReference type="GO" id="GO:0022857">
    <property type="term" value="F:transmembrane transporter activity"/>
    <property type="evidence" value="ECO:0007669"/>
    <property type="project" value="InterPro"/>
</dbReference>
<keyword evidence="4 5" id="KW-0472">Membrane</keyword>
<accession>A0A1X2IBW9</accession>
<dbReference type="AlphaFoldDB" id="A0A1X2IBW9"/>
<sequence>MVSDINSKDSNDIYLNGQSSLSSSMSENDPLLGTGHQIKSKRIASPWHVIVPLFFITFGMSALLAPMVQFYTEIFCQRYYQSSENANDALLTWMVGDTGMSNSPLVHTNDCAIPEIQAIVSRVQIILIVLDSASSLFMASFYGSLSDRHGRCLLLRIFSIGGIVVMFCYIAVANFQGVVGVTLLIVAPLARGLLAGDVIAVAAIQSYISDCTTPEARTVAMGRMIASILLGVIFGPTVASVLILKTGTVTYVFYMVLLIYVGFYFYATYYMPESLTQQAMETAQQKATQRQKRSFWQKINLFSALSVLVQAKPAHISRYAVPILAAIQFLMTTLGQPPILLYAMLEFKWTAYEGGLLTSIMALTRFVIIIWVLPSLLRTIQARWQHQKIGLVDDGDDNKKEYRRVLCDITMIRTGLGIDTLCIILSALTASGPAFTLSMVFQSMSIIAQPSIRSLYTSLVDPSEVGALCGAQAVLDSIATMVTMTGINFIYSISVVVMPSLFLYVCAGVAGLGFVLSLLIHPVKSQNDQSTP</sequence>
<gene>
    <name evidence="6" type="ORF">BCR42DRAFT_355935</name>
</gene>
<protein>
    <submittedName>
        <fullName evidence="6">Major facilitator superfamily domain-containing protein</fullName>
    </submittedName>
</protein>
<feature type="transmembrane region" description="Helical" evidence="5">
    <location>
        <begin position="225"/>
        <end position="245"/>
    </location>
</feature>
<feature type="transmembrane region" description="Helical" evidence="5">
    <location>
        <begin position="178"/>
        <end position="204"/>
    </location>
</feature>
<reference evidence="6 7" key="1">
    <citation type="submission" date="2016-07" db="EMBL/GenBank/DDBJ databases">
        <title>Pervasive Adenine N6-methylation of Active Genes in Fungi.</title>
        <authorList>
            <consortium name="DOE Joint Genome Institute"/>
            <person name="Mondo S.J."/>
            <person name="Dannebaum R.O."/>
            <person name="Kuo R.C."/>
            <person name="Labutti K."/>
            <person name="Haridas S."/>
            <person name="Kuo A."/>
            <person name="Salamov A."/>
            <person name="Ahrendt S.R."/>
            <person name="Lipzen A."/>
            <person name="Sullivan W."/>
            <person name="Andreopoulos W.B."/>
            <person name="Clum A."/>
            <person name="Lindquist E."/>
            <person name="Daum C."/>
            <person name="Ramamoorthy G.K."/>
            <person name="Gryganskyi A."/>
            <person name="Culley D."/>
            <person name="Magnuson J.K."/>
            <person name="James T.Y."/>
            <person name="O'Malley M.A."/>
            <person name="Stajich J.E."/>
            <person name="Spatafora J.W."/>
            <person name="Visel A."/>
            <person name="Grigoriev I.V."/>
        </authorList>
    </citation>
    <scope>NUCLEOTIDE SEQUENCE [LARGE SCALE GENOMIC DNA]</scope>
    <source>
        <strain evidence="6 7">NRRL 1336</strain>
    </source>
</reference>
<evidence type="ECO:0000313" key="7">
    <source>
        <dbReference type="Proteomes" id="UP000193560"/>
    </source>
</evidence>
<dbReference type="EMBL" id="MCGE01000018">
    <property type="protein sequence ID" value="ORZ12761.1"/>
    <property type="molecule type" value="Genomic_DNA"/>
</dbReference>
<feature type="transmembrane region" description="Helical" evidence="5">
    <location>
        <begin position="489"/>
        <end position="520"/>
    </location>
</feature>
<dbReference type="SUPFAM" id="SSF103473">
    <property type="entry name" value="MFS general substrate transporter"/>
    <property type="match status" value="1"/>
</dbReference>
<dbReference type="Proteomes" id="UP000193560">
    <property type="component" value="Unassembled WGS sequence"/>
</dbReference>
<feature type="transmembrane region" description="Helical" evidence="5">
    <location>
        <begin position="319"/>
        <end position="344"/>
    </location>
</feature>